<evidence type="ECO:0000259" key="3">
    <source>
        <dbReference type="PROSITE" id="PS52004"/>
    </source>
</evidence>
<evidence type="ECO:0000256" key="1">
    <source>
        <dbReference type="ARBA" id="ARBA00022450"/>
    </source>
</evidence>
<gene>
    <name evidence="4" type="ORF">FHX81_0978</name>
</gene>
<comment type="caution">
    <text evidence="4">The sequence shown here is derived from an EMBL/GenBank/DDBJ whole genome shotgun (WGS) entry which is preliminary data.</text>
</comment>
<dbReference type="SUPFAM" id="SSF53901">
    <property type="entry name" value="Thiolase-like"/>
    <property type="match status" value="1"/>
</dbReference>
<keyword evidence="1" id="KW-0596">Phosphopantetheine</keyword>
<dbReference type="AlphaFoldDB" id="A0A543J7C8"/>
<protein>
    <submittedName>
        <fullName evidence="4">Beta-ketoacyl synthase-like protein</fullName>
    </submittedName>
</protein>
<accession>A0A543J7C8</accession>
<dbReference type="EMBL" id="VFPP01000001">
    <property type="protein sequence ID" value="TQM78702.1"/>
    <property type="molecule type" value="Genomic_DNA"/>
</dbReference>
<dbReference type="Gene3D" id="3.40.47.10">
    <property type="match status" value="1"/>
</dbReference>
<dbReference type="InterPro" id="IPR050091">
    <property type="entry name" value="PKS_NRPS_Biosynth_Enz"/>
</dbReference>
<dbReference type="Pfam" id="PF00109">
    <property type="entry name" value="ketoacyl-synt"/>
    <property type="match status" value="1"/>
</dbReference>
<reference evidence="4 5" key="1">
    <citation type="submission" date="2019-06" db="EMBL/GenBank/DDBJ databases">
        <title>Sequencing the genomes of 1000 actinobacteria strains.</title>
        <authorList>
            <person name="Klenk H.-P."/>
        </authorList>
    </citation>
    <scope>NUCLEOTIDE SEQUENCE [LARGE SCALE GENOMIC DNA]</scope>
    <source>
        <strain evidence="4 5">DSM 45456</strain>
    </source>
</reference>
<dbReference type="OrthoDB" id="3651481at2"/>
<dbReference type="SMART" id="SM00825">
    <property type="entry name" value="PKS_KS"/>
    <property type="match status" value="1"/>
</dbReference>
<dbReference type="GO" id="GO:0004312">
    <property type="term" value="F:fatty acid synthase activity"/>
    <property type="evidence" value="ECO:0007669"/>
    <property type="project" value="TreeGrafter"/>
</dbReference>
<evidence type="ECO:0000256" key="2">
    <source>
        <dbReference type="ARBA" id="ARBA00022553"/>
    </source>
</evidence>
<dbReference type="InterPro" id="IPR020841">
    <property type="entry name" value="PKS_Beta-ketoAc_synthase_dom"/>
</dbReference>
<dbReference type="PANTHER" id="PTHR43775:SF37">
    <property type="entry name" value="SI:DKEY-61P9.11"/>
    <property type="match status" value="1"/>
</dbReference>
<name>A0A543J7C8_9PSEU</name>
<dbReference type="PROSITE" id="PS52004">
    <property type="entry name" value="KS3_2"/>
    <property type="match status" value="1"/>
</dbReference>
<keyword evidence="2" id="KW-0597">Phosphoprotein</keyword>
<feature type="domain" description="Ketosynthase family 3 (KS3)" evidence="3">
    <location>
        <begin position="9"/>
        <end position="155"/>
    </location>
</feature>
<sequence length="155" mass="16327">MSRAHWNEDHAVALVGVACRPPGGIDGPDALWQALVDGRDLVGEAPSDRFDLERFTDRELPRPGEGCTTAGGYPDDLASFDAAHSGISPMEAGQMDPQHRLLLEPAAEALDDAGLARESLAGSDTAVFVGISDNAYGGLRMMDPRGIDAYMMSGG</sequence>
<dbReference type="Proteomes" id="UP000316628">
    <property type="component" value="Unassembled WGS sequence"/>
</dbReference>
<organism evidence="4 5">
    <name type="scientific">Saccharothrix saharensis</name>
    <dbReference type="NCBI Taxonomy" id="571190"/>
    <lineage>
        <taxon>Bacteria</taxon>
        <taxon>Bacillati</taxon>
        <taxon>Actinomycetota</taxon>
        <taxon>Actinomycetes</taxon>
        <taxon>Pseudonocardiales</taxon>
        <taxon>Pseudonocardiaceae</taxon>
        <taxon>Saccharothrix</taxon>
    </lineage>
</organism>
<dbReference type="InterPro" id="IPR014030">
    <property type="entry name" value="Ketoacyl_synth_N"/>
</dbReference>
<proteinExistence type="predicted"/>
<dbReference type="GO" id="GO:0006633">
    <property type="term" value="P:fatty acid biosynthetic process"/>
    <property type="evidence" value="ECO:0007669"/>
    <property type="project" value="TreeGrafter"/>
</dbReference>
<evidence type="ECO:0000313" key="4">
    <source>
        <dbReference type="EMBL" id="TQM78702.1"/>
    </source>
</evidence>
<dbReference type="RefSeq" id="WP_141975426.1">
    <property type="nucleotide sequence ID" value="NZ_VFPP01000001.1"/>
</dbReference>
<dbReference type="InterPro" id="IPR016039">
    <property type="entry name" value="Thiolase-like"/>
</dbReference>
<evidence type="ECO:0000313" key="5">
    <source>
        <dbReference type="Proteomes" id="UP000316628"/>
    </source>
</evidence>
<dbReference type="PANTHER" id="PTHR43775">
    <property type="entry name" value="FATTY ACID SYNTHASE"/>
    <property type="match status" value="1"/>
</dbReference>
<keyword evidence="5" id="KW-1185">Reference proteome</keyword>